<reference evidence="2 4" key="1">
    <citation type="submission" date="2018-02" db="EMBL/GenBank/DDBJ databases">
        <title>Fusarium culmorum secondary metabolites in fungal-bacterial-plant interactions.</title>
        <authorList>
            <person name="Schmidt R."/>
        </authorList>
    </citation>
    <scope>NUCLEOTIDE SEQUENCE [LARGE SCALE GENOMIC DNA]</scope>
    <source>
        <strain evidence="2 4">PV</strain>
    </source>
</reference>
<evidence type="ECO:0000313" key="4">
    <source>
        <dbReference type="Proteomes" id="UP000241587"/>
    </source>
</evidence>
<reference evidence="3" key="2">
    <citation type="submission" date="2020-11" db="EMBL/GenBank/DDBJ databases">
        <title>The chromosome-scale genome resource for two endophytic Fusarium species: F. culmorum and F. pseudograminearum.</title>
        <authorList>
            <person name="Yuan Z."/>
        </authorList>
    </citation>
    <scope>NUCLEOTIDE SEQUENCE</scope>
    <source>
        <strain evidence="3">Class2-1B</strain>
    </source>
</reference>
<sequence length="90" mass="9733">MTIASTTLGPMGLKRNNLGGDLGGLRVDPSEKTSKDQGLLSIYAQVSVSDGEEKETFCGEYWMNRCSTGRVVVMLRGTKSQSEGERESEA</sequence>
<dbReference type="Proteomes" id="UP000241587">
    <property type="component" value="Unassembled WGS sequence"/>
</dbReference>
<evidence type="ECO:0000256" key="1">
    <source>
        <dbReference type="SAM" id="MobiDB-lite"/>
    </source>
</evidence>
<name>A0A2T4GZ92_FUSCU</name>
<keyword evidence="4" id="KW-1185">Reference proteome</keyword>
<gene>
    <name evidence="2" type="ORF">FCULG_00010852</name>
    <name evidence="3" type="ORF">HYE67_004787</name>
</gene>
<organism evidence="2 4">
    <name type="scientific">Fusarium culmorum</name>
    <dbReference type="NCBI Taxonomy" id="5516"/>
    <lineage>
        <taxon>Eukaryota</taxon>
        <taxon>Fungi</taxon>
        <taxon>Dikarya</taxon>
        <taxon>Ascomycota</taxon>
        <taxon>Pezizomycotina</taxon>
        <taxon>Sordariomycetes</taxon>
        <taxon>Hypocreomycetidae</taxon>
        <taxon>Hypocreales</taxon>
        <taxon>Nectriaceae</taxon>
        <taxon>Fusarium</taxon>
    </lineage>
</organism>
<accession>A0A2T4GZ92</accession>
<dbReference type="OrthoDB" id="10385362at2759"/>
<dbReference type="EMBL" id="PVEM01000004">
    <property type="protein sequence ID" value="PTD08870.1"/>
    <property type="molecule type" value="Genomic_DNA"/>
</dbReference>
<dbReference type="EMBL" id="CP064748">
    <property type="protein sequence ID" value="QPC62556.1"/>
    <property type="molecule type" value="Genomic_DNA"/>
</dbReference>
<dbReference type="AlphaFoldDB" id="A0A2T4GZ92"/>
<proteinExistence type="predicted"/>
<feature type="region of interest" description="Disordered" evidence="1">
    <location>
        <begin position="1"/>
        <end position="34"/>
    </location>
</feature>
<dbReference type="Proteomes" id="UP000663297">
    <property type="component" value="Chromosome 2"/>
</dbReference>
<evidence type="ECO:0000313" key="3">
    <source>
        <dbReference type="EMBL" id="QPC62556.1"/>
    </source>
</evidence>
<dbReference type="OMA" id="SIYAQVS"/>
<evidence type="ECO:0000313" key="2">
    <source>
        <dbReference type="EMBL" id="PTD08870.1"/>
    </source>
</evidence>
<protein>
    <submittedName>
        <fullName evidence="2">Uncharacterized protein</fullName>
    </submittedName>
</protein>